<dbReference type="SUPFAM" id="SSF52091">
    <property type="entry name" value="SpoIIaa-like"/>
    <property type="match status" value="1"/>
</dbReference>
<accession>A0A1H6VRM4</accession>
<dbReference type="InterPro" id="IPR002645">
    <property type="entry name" value="STAS_dom"/>
</dbReference>
<dbReference type="Proteomes" id="UP000242930">
    <property type="component" value="Unassembled WGS sequence"/>
</dbReference>
<dbReference type="AlphaFoldDB" id="A0A1H6VRM4"/>
<dbReference type="OrthoDB" id="9769739at2"/>
<name>A0A1H6VRM4_9PSED</name>
<sequence>MHVLGRKPGSNVFRPLVAETGARVVALDLCAAFDLEYTALKMPIEAEQRPREKGVMLWIVGPNPVVQAMLMNSPLGQALGAERVFNNLEEAVARYQAMTAGA</sequence>
<evidence type="ECO:0000313" key="2">
    <source>
        <dbReference type="EMBL" id="SEJ06366.1"/>
    </source>
</evidence>
<proteinExistence type="predicted"/>
<dbReference type="EMBL" id="FNZE01000004">
    <property type="protein sequence ID" value="SEJ06366.1"/>
    <property type="molecule type" value="Genomic_DNA"/>
</dbReference>
<keyword evidence="3" id="KW-1185">Reference proteome</keyword>
<dbReference type="InterPro" id="IPR036513">
    <property type="entry name" value="STAS_dom_sf"/>
</dbReference>
<gene>
    <name evidence="2" type="ORF">SAMN05216201_104169</name>
</gene>
<dbReference type="PROSITE" id="PS50801">
    <property type="entry name" value="STAS"/>
    <property type="match status" value="1"/>
</dbReference>
<protein>
    <recommendedName>
        <fullName evidence="1">STAS domain-containing protein</fullName>
    </recommendedName>
</protein>
<dbReference type="Gene3D" id="3.30.750.24">
    <property type="entry name" value="STAS domain"/>
    <property type="match status" value="1"/>
</dbReference>
<evidence type="ECO:0000259" key="1">
    <source>
        <dbReference type="PROSITE" id="PS50801"/>
    </source>
</evidence>
<evidence type="ECO:0000313" key="3">
    <source>
        <dbReference type="Proteomes" id="UP000242930"/>
    </source>
</evidence>
<feature type="domain" description="STAS" evidence="1">
    <location>
        <begin position="1"/>
        <end position="95"/>
    </location>
</feature>
<dbReference type="RefSeq" id="WP_090308777.1">
    <property type="nucleotide sequence ID" value="NZ_FNZE01000004.1"/>
</dbReference>
<organism evidence="2 3">
    <name type="scientific">Pseudomonas linyingensis</name>
    <dbReference type="NCBI Taxonomy" id="915471"/>
    <lineage>
        <taxon>Bacteria</taxon>
        <taxon>Pseudomonadati</taxon>
        <taxon>Pseudomonadota</taxon>
        <taxon>Gammaproteobacteria</taxon>
        <taxon>Pseudomonadales</taxon>
        <taxon>Pseudomonadaceae</taxon>
        <taxon>Pseudomonas</taxon>
    </lineage>
</organism>
<dbReference type="STRING" id="915471.SAMN05216201_104169"/>
<reference evidence="3" key="1">
    <citation type="submission" date="2016-10" db="EMBL/GenBank/DDBJ databases">
        <authorList>
            <person name="Varghese N."/>
            <person name="Submissions S."/>
        </authorList>
    </citation>
    <scope>NUCLEOTIDE SEQUENCE [LARGE SCALE GENOMIC DNA]</scope>
    <source>
        <strain evidence="3">LMG 25967</strain>
    </source>
</reference>